<organism evidence="3 4">
    <name type="scientific">Capsicum baccatum</name>
    <name type="common">Peruvian pepper</name>
    <dbReference type="NCBI Taxonomy" id="33114"/>
    <lineage>
        <taxon>Eukaryota</taxon>
        <taxon>Viridiplantae</taxon>
        <taxon>Streptophyta</taxon>
        <taxon>Embryophyta</taxon>
        <taxon>Tracheophyta</taxon>
        <taxon>Spermatophyta</taxon>
        <taxon>Magnoliopsida</taxon>
        <taxon>eudicotyledons</taxon>
        <taxon>Gunneridae</taxon>
        <taxon>Pentapetalae</taxon>
        <taxon>asterids</taxon>
        <taxon>lamiids</taxon>
        <taxon>Solanales</taxon>
        <taxon>Solanaceae</taxon>
        <taxon>Solanoideae</taxon>
        <taxon>Capsiceae</taxon>
        <taxon>Capsicum</taxon>
    </lineage>
</organism>
<accession>A0A2G2W0A7</accession>
<evidence type="ECO:0000313" key="4">
    <source>
        <dbReference type="Proteomes" id="UP000224567"/>
    </source>
</evidence>
<proteinExistence type="predicted"/>
<dbReference type="GO" id="GO:0043495">
    <property type="term" value="F:protein-membrane adaptor activity"/>
    <property type="evidence" value="ECO:0007669"/>
    <property type="project" value="InterPro"/>
</dbReference>
<dbReference type="PANTHER" id="PTHR47249">
    <property type="entry name" value="VACUOLAR PROTEIN 8"/>
    <property type="match status" value="1"/>
</dbReference>
<dbReference type="AlphaFoldDB" id="A0A2G2W0A7"/>
<sequence length="564" mass="64163">MTPFKTLYDRVQIIIAKLREAQSKKSLVGQRLCALKFGIGDQFSLHVSPMKDLMRLGKGEKLSLRSRLFVDIRINVELISNLIRRFSFEVDGGNRLFYSFNAFHKESILSGKSYCMLHRDINASVIKKGFPSVCPVINIEGEGVEYGYGGGMEGYVVPKNNSFGALEEDVGYIFPLGDTSPAKREYIKAYVLEVTTSKQSFVEEKPMEGFDFVRCMELPYPYKVLFNRILLTGTLSVRDFVGTIESELSIMGVIPDEFVLITGVGRDVGVSDNFVKVGRKDKLQTRLRSEGRIMALLGMVRCRHPDLLSQVGRGIANFAKCKSRVSTQVQKTRQSSLIEDGALTMVVQNSNKLALHYLAELISSVPFSSAKIYARYMISGGALWELIHISRDYSRDDIRSLACQTLSSLASQVTMQRLRIELELSYWFHSRDGYKEKFGVPVSPEELVYYKFVLQKSSSNLRRLPYSRMSSDLRFCRKWLRGYWGDFWIPSILASILLVFWNMLPKEPLFKWWNLLKTKDNIENNVGRIKRGAGCTVKSGISTPRRFHSKRFTVLGKTLIGEVD</sequence>
<keyword evidence="2" id="KW-0812">Transmembrane</keyword>
<evidence type="ECO:0000256" key="1">
    <source>
        <dbReference type="ARBA" id="ARBA00022737"/>
    </source>
</evidence>
<keyword evidence="2" id="KW-0472">Membrane</keyword>
<evidence type="ECO:0000313" key="3">
    <source>
        <dbReference type="EMBL" id="PHT38666.1"/>
    </source>
</evidence>
<reference evidence="4" key="2">
    <citation type="journal article" date="2017" name="J. Anim. Genet.">
        <title>Multiple reference genome sequences of hot pepper reveal the massive evolution of plant disease resistance genes by retroduplication.</title>
        <authorList>
            <person name="Kim S."/>
            <person name="Park J."/>
            <person name="Yeom S.-I."/>
            <person name="Kim Y.-M."/>
            <person name="Seo E."/>
            <person name="Kim K.-T."/>
            <person name="Kim M.-S."/>
            <person name="Lee J.M."/>
            <person name="Cheong K."/>
            <person name="Shin H.-S."/>
            <person name="Kim S.-B."/>
            <person name="Han K."/>
            <person name="Lee J."/>
            <person name="Park M."/>
            <person name="Lee H.-A."/>
            <person name="Lee H.-Y."/>
            <person name="Lee Y."/>
            <person name="Oh S."/>
            <person name="Lee J.H."/>
            <person name="Choi E."/>
            <person name="Choi E."/>
            <person name="Lee S.E."/>
            <person name="Jeon J."/>
            <person name="Kim H."/>
            <person name="Choi G."/>
            <person name="Song H."/>
            <person name="Lee J."/>
            <person name="Lee S.-C."/>
            <person name="Kwon J.-K."/>
            <person name="Lee H.-Y."/>
            <person name="Koo N."/>
            <person name="Hong Y."/>
            <person name="Kim R.W."/>
            <person name="Kang W.-H."/>
            <person name="Huh J.H."/>
            <person name="Kang B.-C."/>
            <person name="Yang T.-J."/>
            <person name="Lee Y.-H."/>
            <person name="Bennetzen J.L."/>
            <person name="Choi D."/>
        </authorList>
    </citation>
    <scope>NUCLEOTIDE SEQUENCE [LARGE SCALE GENOMIC DNA]</scope>
    <source>
        <strain evidence="4">cv. PBC81</strain>
    </source>
</reference>
<dbReference type="EMBL" id="MLFT02000009">
    <property type="protein sequence ID" value="PHT38666.1"/>
    <property type="molecule type" value="Genomic_DNA"/>
</dbReference>
<evidence type="ECO:0000256" key="2">
    <source>
        <dbReference type="SAM" id="Phobius"/>
    </source>
</evidence>
<keyword evidence="1" id="KW-0677">Repeat</keyword>
<gene>
    <name evidence="3" type="ORF">CQW23_22239</name>
</gene>
<reference evidence="3 4" key="1">
    <citation type="journal article" date="2017" name="Genome Biol.">
        <title>New reference genome sequences of hot pepper reveal the massive evolution of plant disease-resistance genes by retroduplication.</title>
        <authorList>
            <person name="Kim S."/>
            <person name="Park J."/>
            <person name="Yeom S.I."/>
            <person name="Kim Y.M."/>
            <person name="Seo E."/>
            <person name="Kim K.T."/>
            <person name="Kim M.S."/>
            <person name="Lee J.M."/>
            <person name="Cheong K."/>
            <person name="Shin H.S."/>
            <person name="Kim S.B."/>
            <person name="Han K."/>
            <person name="Lee J."/>
            <person name="Park M."/>
            <person name="Lee H.A."/>
            <person name="Lee H.Y."/>
            <person name="Lee Y."/>
            <person name="Oh S."/>
            <person name="Lee J.H."/>
            <person name="Choi E."/>
            <person name="Choi E."/>
            <person name="Lee S.E."/>
            <person name="Jeon J."/>
            <person name="Kim H."/>
            <person name="Choi G."/>
            <person name="Song H."/>
            <person name="Lee J."/>
            <person name="Lee S.C."/>
            <person name="Kwon J.K."/>
            <person name="Lee H.Y."/>
            <person name="Koo N."/>
            <person name="Hong Y."/>
            <person name="Kim R.W."/>
            <person name="Kang W.H."/>
            <person name="Huh J.H."/>
            <person name="Kang B.C."/>
            <person name="Yang T.J."/>
            <person name="Lee Y.H."/>
            <person name="Bennetzen J.L."/>
            <person name="Choi D."/>
        </authorList>
    </citation>
    <scope>NUCLEOTIDE SEQUENCE [LARGE SCALE GENOMIC DNA]</scope>
    <source>
        <strain evidence="4">cv. PBC81</strain>
    </source>
</reference>
<feature type="transmembrane region" description="Helical" evidence="2">
    <location>
        <begin position="483"/>
        <end position="504"/>
    </location>
</feature>
<keyword evidence="4" id="KW-1185">Reference proteome</keyword>
<dbReference type="PANTHER" id="PTHR47249:SF1">
    <property type="entry name" value="VACUOLAR PROTEIN 8"/>
    <property type="match status" value="1"/>
</dbReference>
<protein>
    <submittedName>
        <fullName evidence="3">Armadillo repeat-containing kinesin-like protein 2</fullName>
    </submittedName>
</protein>
<dbReference type="STRING" id="33114.A0A2G2W0A7"/>
<keyword evidence="2" id="KW-1133">Transmembrane helix</keyword>
<dbReference type="Proteomes" id="UP000224567">
    <property type="component" value="Unassembled WGS sequence"/>
</dbReference>
<dbReference type="InterPro" id="IPR045156">
    <property type="entry name" value="Vac8"/>
</dbReference>
<comment type="caution">
    <text evidence="3">The sequence shown here is derived from an EMBL/GenBank/DDBJ whole genome shotgun (WGS) entry which is preliminary data.</text>
</comment>
<dbReference type="GO" id="GO:0071562">
    <property type="term" value="P:nucleus-vacuole junction assembly"/>
    <property type="evidence" value="ECO:0007669"/>
    <property type="project" value="InterPro"/>
</dbReference>
<name>A0A2G2W0A7_CAPBA</name>